<name>A0A8T3BBN6_DENNO</name>
<dbReference type="CDD" id="cd09272">
    <property type="entry name" value="RNase_HI_RT_Ty1"/>
    <property type="match status" value="1"/>
</dbReference>
<proteinExistence type="predicted"/>
<keyword evidence="2" id="KW-1185">Reference proteome</keyword>
<accession>A0A8T3BBN6</accession>
<reference evidence="1" key="1">
    <citation type="journal article" date="2022" name="Front. Genet.">
        <title>Chromosome-Scale Assembly of the Dendrobium nobile Genome Provides Insights Into the Molecular Mechanism of the Biosynthesis of the Medicinal Active Ingredient of Dendrobium.</title>
        <authorList>
            <person name="Xu Q."/>
            <person name="Niu S.-C."/>
            <person name="Li K.-L."/>
            <person name="Zheng P.-J."/>
            <person name="Zhang X.-J."/>
            <person name="Jia Y."/>
            <person name="Liu Y."/>
            <person name="Niu Y.-X."/>
            <person name="Yu L.-H."/>
            <person name="Chen D.-F."/>
            <person name="Zhang G.-Q."/>
        </authorList>
    </citation>
    <scope>NUCLEOTIDE SEQUENCE</scope>
    <source>
        <tissue evidence="1">Leaf</tissue>
    </source>
</reference>
<dbReference type="PANTHER" id="PTHR11439:SF463">
    <property type="entry name" value="REVERSE TRANSCRIPTASE TY1_COPIA-TYPE DOMAIN-CONTAINING PROTEIN"/>
    <property type="match status" value="1"/>
</dbReference>
<evidence type="ECO:0000313" key="1">
    <source>
        <dbReference type="EMBL" id="KAI0510462.1"/>
    </source>
</evidence>
<dbReference type="Proteomes" id="UP000829196">
    <property type="component" value="Unassembled WGS sequence"/>
</dbReference>
<evidence type="ECO:0000313" key="2">
    <source>
        <dbReference type="Proteomes" id="UP000829196"/>
    </source>
</evidence>
<dbReference type="PANTHER" id="PTHR11439">
    <property type="entry name" value="GAG-POL-RELATED RETROTRANSPOSON"/>
    <property type="match status" value="1"/>
</dbReference>
<protein>
    <submittedName>
        <fullName evidence="1">Uncharacterized protein</fullName>
    </submittedName>
</protein>
<sequence length="201" mass="23104">MSYIQGIIHFGIPILPSALQGTTFFDADWASDASTRCFTSVYCTYIGDTLISWMVKKLQTVTRSSIEAEYCALAATAIDVIWILRLLSDFHLPQSTLTDIHYENRSTIAFANNMIFHVRTKHIEVDFHFIHDHIQTHEFCFITNSTMDQLADILTKPLPTHRYHLLQSKLTVQPSPLACREVKTLTSTTYYDAQDHRDNHH</sequence>
<comment type="caution">
    <text evidence="1">The sequence shown here is derived from an EMBL/GenBank/DDBJ whole genome shotgun (WGS) entry which is preliminary data.</text>
</comment>
<gene>
    <name evidence="1" type="ORF">KFK09_011064</name>
</gene>
<dbReference type="EMBL" id="JAGYWB010000009">
    <property type="protein sequence ID" value="KAI0510462.1"/>
    <property type="molecule type" value="Genomic_DNA"/>
</dbReference>
<organism evidence="1 2">
    <name type="scientific">Dendrobium nobile</name>
    <name type="common">Orchid</name>
    <dbReference type="NCBI Taxonomy" id="94219"/>
    <lineage>
        <taxon>Eukaryota</taxon>
        <taxon>Viridiplantae</taxon>
        <taxon>Streptophyta</taxon>
        <taxon>Embryophyta</taxon>
        <taxon>Tracheophyta</taxon>
        <taxon>Spermatophyta</taxon>
        <taxon>Magnoliopsida</taxon>
        <taxon>Liliopsida</taxon>
        <taxon>Asparagales</taxon>
        <taxon>Orchidaceae</taxon>
        <taxon>Epidendroideae</taxon>
        <taxon>Malaxideae</taxon>
        <taxon>Dendrobiinae</taxon>
        <taxon>Dendrobium</taxon>
    </lineage>
</organism>
<dbReference type="AlphaFoldDB" id="A0A8T3BBN6"/>